<dbReference type="AlphaFoldDB" id="A0A843WDK8"/>
<comment type="cofactor">
    <cofactor evidence="2">
        <name>Mg(2+)</name>
        <dbReference type="ChEBI" id="CHEBI:18420"/>
    </cofactor>
</comment>
<name>A0A843WDK8_COLES</name>
<evidence type="ECO:0000256" key="12">
    <source>
        <dbReference type="ARBA" id="ARBA00022989"/>
    </source>
</evidence>
<feature type="transmembrane region" description="Helical" evidence="17">
    <location>
        <begin position="406"/>
        <end position="426"/>
    </location>
</feature>
<evidence type="ECO:0000313" key="19">
    <source>
        <dbReference type="EMBL" id="MQM07739.1"/>
    </source>
</evidence>
<feature type="transmembrane region" description="Helical" evidence="17">
    <location>
        <begin position="378"/>
        <end position="400"/>
    </location>
</feature>
<dbReference type="EMBL" id="NMUH01003942">
    <property type="protein sequence ID" value="MQM07739.1"/>
    <property type="molecule type" value="Genomic_DNA"/>
</dbReference>
<keyword evidence="20" id="KW-1185">Reference proteome</keyword>
<feature type="compositionally biased region" description="Basic and acidic residues" evidence="16">
    <location>
        <begin position="480"/>
        <end position="517"/>
    </location>
</feature>
<sequence>MAVAEEAKGAPSTLRNAFGNVLCFFALLLIGVLAFSIRLFSVIKYESVIHEFDPYFNYRVTQYLTKSGIYDFWNWFDDRTWYPLGRVIGGTVYPGLTLTAGSMWWLLNSLNIPLSVETVCVFTAPIFSANAAWATYLLTKEVKGTGAGLTAAALLAMVPSYISRSVAGSYDNEAVNTSSIFSEGCIRIKFLDCVHYAFSVFCLGRQFHLESCCVDIKHWVSLLCYIKCSIVCSWGGYTFIINLIPMHVLLCIVTGRYSSRLYIAYAPLVVLGTLLAALVPVVGFNAVMTSEHFASFLVFIIIHVVALVYYIRGTLSPKMFKVATTLVLTLGICCNTHCIGGFQSNKRMERAKSNTYASKYIPIIASVSEHQPPTWPSYFMDINVLAFLVPAGIIACFSPLSDASSFVVLYIVTSVYFSGVMVRLMLVLAPAACIMSGIALSEGFDVFTRSIKFQLPKLLENPSSAGDSTSESSTVQNGPKADKHLAAAKSEDITKERNSKKSKRKEKEKEKEVSEKISSKTRREKRLLALPLEASVVAIVLIVLLGSFYVIHCVWAAAEAYSAPSIVLTSYSHDGLHVFDDFREAYSWLRHNTEVDDKLGQPCLPQKSQLGTFSIPWTSNMFLLCLEVLLATLVMILTNFFGWFALEGRDGQYRIDSHATPTMLNSLMYKLSYYRFVETDGKGFDRVRRTEIGKKHFKLTHFEEVFTTHHWMVRIYKLKPPKNRIRGKLKKSKSSSKSSAANTSKTRQNPWN</sequence>
<feature type="region of interest" description="Disordered" evidence="16">
    <location>
        <begin position="462"/>
        <end position="517"/>
    </location>
</feature>
<comment type="cofactor">
    <cofactor evidence="1">
        <name>Mn(2+)</name>
        <dbReference type="ChEBI" id="CHEBI:29035"/>
    </cofactor>
</comment>
<evidence type="ECO:0000256" key="11">
    <source>
        <dbReference type="ARBA" id="ARBA00022842"/>
    </source>
</evidence>
<keyword evidence="10" id="KW-0479">Metal-binding</keyword>
<comment type="similarity">
    <text evidence="5">Belongs to the STT3 family.</text>
</comment>
<evidence type="ECO:0000256" key="4">
    <source>
        <dbReference type="ARBA" id="ARBA00004922"/>
    </source>
</evidence>
<keyword evidence="9 17" id="KW-0812">Transmembrane</keyword>
<evidence type="ECO:0000256" key="17">
    <source>
        <dbReference type="SAM" id="Phobius"/>
    </source>
</evidence>
<reference evidence="19" key="1">
    <citation type="submission" date="2017-07" db="EMBL/GenBank/DDBJ databases">
        <title>Taro Niue Genome Assembly and Annotation.</title>
        <authorList>
            <person name="Atibalentja N."/>
            <person name="Keating K."/>
            <person name="Fields C.J."/>
        </authorList>
    </citation>
    <scope>NUCLEOTIDE SEQUENCE</scope>
    <source>
        <strain evidence="19">Niue_2</strain>
        <tissue evidence="19">Leaf</tissue>
    </source>
</reference>
<comment type="catalytic activity">
    <reaction evidence="15">
        <text>a di-trans,poly-cis-dolichyl diphosphooligosaccharide + L-asparaginyl-[protein] = N(4)-(oligosaccharide-(1-&gt;4)-N-acetyl-beta-D-glucosaminyl-(1-&gt;4)-N-acetyl-beta-D-glucosaminyl)-L-asparaginyl-[protein] + a di-trans,poly-cis-dolichyl diphosphate + H(+)</text>
        <dbReference type="Rhea" id="RHEA:22980"/>
        <dbReference type="Rhea" id="RHEA-COMP:12804"/>
        <dbReference type="Rhea" id="RHEA-COMP:12805"/>
        <dbReference type="Rhea" id="RHEA-COMP:19506"/>
        <dbReference type="Rhea" id="RHEA-COMP:19509"/>
        <dbReference type="ChEBI" id="CHEBI:15378"/>
        <dbReference type="ChEBI" id="CHEBI:50347"/>
        <dbReference type="ChEBI" id="CHEBI:57497"/>
        <dbReference type="ChEBI" id="CHEBI:57570"/>
        <dbReference type="ChEBI" id="CHEBI:132529"/>
        <dbReference type="EC" id="2.4.99.18"/>
    </reaction>
</comment>
<dbReference type="GO" id="GO:0012505">
    <property type="term" value="C:endomembrane system"/>
    <property type="evidence" value="ECO:0007669"/>
    <property type="project" value="UniProtKB-SubCell"/>
</dbReference>
<dbReference type="InterPro" id="IPR048307">
    <property type="entry name" value="STT3_N"/>
</dbReference>
<protein>
    <recommendedName>
        <fullName evidence="6">dolichyl-diphosphooligosaccharide--protein glycotransferase</fullName>
        <ecNumber evidence="6">2.4.99.18</ecNumber>
    </recommendedName>
</protein>
<evidence type="ECO:0000256" key="7">
    <source>
        <dbReference type="ARBA" id="ARBA00022676"/>
    </source>
</evidence>
<feature type="domain" description="Oligosaccharyl transferase STT3 N-terminal" evidence="18">
    <location>
        <begin position="22"/>
        <end position="435"/>
    </location>
</feature>
<feature type="compositionally biased region" description="Low complexity" evidence="16">
    <location>
        <begin position="463"/>
        <end position="473"/>
    </location>
</feature>
<feature type="transmembrane region" description="Helical" evidence="17">
    <location>
        <begin position="621"/>
        <end position="646"/>
    </location>
</feature>
<organism evidence="19 20">
    <name type="scientific">Colocasia esculenta</name>
    <name type="common">Wild taro</name>
    <name type="synonym">Arum esculentum</name>
    <dbReference type="NCBI Taxonomy" id="4460"/>
    <lineage>
        <taxon>Eukaryota</taxon>
        <taxon>Viridiplantae</taxon>
        <taxon>Streptophyta</taxon>
        <taxon>Embryophyta</taxon>
        <taxon>Tracheophyta</taxon>
        <taxon>Spermatophyta</taxon>
        <taxon>Magnoliopsida</taxon>
        <taxon>Liliopsida</taxon>
        <taxon>Araceae</taxon>
        <taxon>Aroideae</taxon>
        <taxon>Colocasieae</taxon>
        <taxon>Colocasia</taxon>
    </lineage>
</organism>
<dbReference type="PANTHER" id="PTHR13872:SF48">
    <property type="entry name" value="DOLICHYL-DIPHOSPHOOLIGOSACCHARIDE--PROTEIN GLYCOSYLTRANSFERASE SUBUNIT STT3A"/>
    <property type="match status" value="1"/>
</dbReference>
<evidence type="ECO:0000256" key="9">
    <source>
        <dbReference type="ARBA" id="ARBA00022692"/>
    </source>
</evidence>
<dbReference type="OrthoDB" id="10261066at2759"/>
<dbReference type="UniPathway" id="UPA00378"/>
<feature type="transmembrane region" description="Helical" evidence="17">
    <location>
        <begin position="293"/>
        <end position="311"/>
    </location>
</feature>
<comment type="subcellular location">
    <subcellularLocation>
        <location evidence="3">Endomembrane system</location>
        <topology evidence="3">Multi-pass membrane protein</topology>
    </subcellularLocation>
</comment>
<feature type="transmembrane region" description="Helical" evidence="17">
    <location>
        <begin position="527"/>
        <end position="551"/>
    </location>
</feature>
<keyword evidence="11" id="KW-0460">Magnesium</keyword>
<dbReference type="PANTHER" id="PTHR13872">
    <property type="entry name" value="DOLICHYL-DIPHOSPHOOLIGOSACCHARIDE--PROTEIN GLYCOSYLTRANSFERASE SUBUNIT"/>
    <property type="match status" value="1"/>
</dbReference>
<dbReference type="EC" id="2.4.99.18" evidence="6"/>
<dbReference type="GO" id="GO:0004579">
    <property type="term" value="F:dolichyl-diphosphooligosaccharide-protein glycotransferase activity"/>
    <property type="evidence" value="ECO:0007669"/>
    <property type="project" value="UniProtKB-EC"/>
</dbReference>
<evidence type="ECO:0000313" key="20">
    <source>
        <dbReference type="Proteomes" id="UP000652761"/>
    </source>
</evidence>
<dbReference type="GO" id="GO:0016020">
    <property type="term" value="C:membrane"/>
    <property type="evidence" value="ECO:0007669"/>
    <property type="project" value="InterPro"/>
</dbReference>
<evidence type="ECO:0000256" key="15">
    <source>
        <dbReference type="ARBA" id="ARBA00048829"/>
    </source>
</evidence>
<keyword evidence="12 17" id="KW-1133">Transmembrane helix</keyword>
<evidence type="ECO:0000259" key="18">
    <source>
        <dbReference type="Pfam" id="PF02516"/>
    </source>
</evidence>
<evidence type="ECO:0000256" key="1">
    <source>
        <dbReference type="ARBA" id="ARBA00001936"/>
    </source>
</evidence>
<evidence type="ECO:0000256" key="5">
    <source>
        <dbReference type="ARBA" id="ARBA00010810"/>
    </source>
</evidence>
<evidence type="ECO:0000256" key="14">
    <source>
        <dbReference type="ARBA" id="ARBA00023211"/>
    </source>
</evidence>
<keyword evidence="14" id="KW-0464">Manganese</keyword>
<keyword evidence="8" id="KW-0808">Transferase</keyword>
<feature type="compositionally biased region" description="Polar residues" evidence="16">
    <location>
        <begin position="740"/>
        <end position="752"/>
    </location>
</feature>
<comment type="caution">
    <text evidence="19">The sequence shown here is derived from an EMBL/GenBank/DDBJ whole genome shotgun (WGS) entry which is preliminary data.</text>
</comment>
<keyword evidence="7" id="KW-0328">Glycosyltransferase</keyword>
<evidence type="ECO:0000256" key="10">
    <source>
        <dbReference type="ARBA" id="ARBA00022723"/>
    </source>
</evidence>
<evidence type="ECO:0000256" key="6">
    <source>
        <dbReference type="ARBA" id="ARBA00012605"/>
    </source>
</evidence>
<feature type="transmembrane region" description="Helical" evidence="17">
    <location>
        <begin position="262"/>
        <end position="287"/>
    </location>
</feature>
<evidence type="ECO:0000256" key="2">
    <source>
        <dbReference type="ARBA" id="ARBA00001946"/>
    </source>
</evidence>
<dbReference type="Pfam" id="PF02516">
    <property type="entry name" value="STT3"/>
    <property type="match status" value="1"/>
</dbReference>
<dbReference type="InterPro" id="IPR003674">
    <property type="entry name" value="Oligo_trans_STT3"/>
</dbReference>
<evidence type="ECO:0000256" key="3">
    <source>
        <dbReference type="ARBA" id="ARBA00004127"/>
    </source>
</evidence>
<dbReference type="Proteomes" id="UP000652761">
    <property type="component" value="Unassembled WGS sequence"/>
</dbReference>
<feature type="transmembrane region" description="Helical" evidence="17">
    <location>
        <begin position="234"/>
        <end position="255"/>
    </location>
</feature>
<gene>
    <name evidence="19" type="ORF">Taro_040578</name>
</gene>
<evidence type="ECO:0000256" key="13">
    <source>
        <dbReference type="ARBA" id="ARBA00023136"/>
    </source>
</evidence>
<accession>A0A843WDK8</accession>
<proteinExistence type="inferred from homology"/>
<feature type="transmembrane region" description="Helical" evidence="17">
    <location>
        <begin position="21"/>
        <end position="40"/>
    </location>
</feature>
<comment type="pathway">
    <text evidence="4">Protein modification; protein glycosylation.</text>
</comment>
<evidence type="ECO:0000256" key="8">
    <source>
        <dbReference type="ARBA" id="ARBA00022679"/>
    </source>
</evidence>
<evidence type="ECO:0000256" key="16">
    <source>
        <dbReference type="SAM" id="MobiDB-lite"/>
    </source>
</evidence>
<keyword evidence="13 17" id="KW-0472">Membrane</keyword>
<dbReference type="GO" id="GO:0046872">
    <property type="term" value="F:metal ion binding"/>
    <property type="evidence" value="ECO:0007669"/>
    <property type="project" value="UniProtKB-KW"/>
</dbReference>
<feature type="compositionally biased region" description="Basic residues" evidence="16">
    <location>
        <begin position="725"/>
        <end position="734"/>
    </location>
</feature>
<feature type="region of interest" description="Disordered" evidence="16">
    <location>
        <begin position="725"/>
        <end position="752"/>
    </location>
</feature>